<dbReference type="RefSeq" id="WP_142112286.1">
    <property type="nucleotide sequence ID" value="NZ_BAAATB010000010.1"/>
</dbReference>
<dbReference type="OrthoDB" id="5079845at2"/>
<sequence>MSVDEIVSPTGYALWWLIAGVIVIAAIVIGWVILFLRTRPDARDDRVAQAPAADNAARWDAARAAARSKIDDIEANWRDGSISERLAHQELAAVLRTFASIRTQTPAASLTLSELRTRPQLRPAADLIDGLYGPEFAVSEQLSVAAAAARARELVATW</sequence>
<feature type="transmembrane region" description="Helical" evidence="1">
    <location>
        <begin position="12"/>
        <end position="36"/>
    </location>
</feature>
<evidence type="ECO:0000313" key="3">
    <source>
        <dbReference type="Proteomes" id="UP000316181"/>
    </source>
</evidence>
<keyword evidence="1" id="KW-0472">Membrane</keyword>
<keyword evidence="1" id="KW-0812">Transmembrane</keyword>
<keyword evidence="1" id="KW-1133">Transmembrane helix</keyword>
<organism evidence="2 3">
    <name type="scientific">Rarobacter incanus</name>
    <dbReference type="NCBI Taxonomy" id="153494"/>
    <lineage>
        <taxon>Bacteria</taxon>
        <taxon>Bacillati</taxon>
        <taxon>Actinomycetota</taxon>
        <taxon>Actinomycetes</taxon>
        <taxon>Micrococcales</taxon>
        <taxon>Rarobacteraceae</taxon>
        <taxon>Rarobacter</taxon>
    </lineage>
</organism>
<dbReference type="AlphaFoldDB" id="A0A542SQB8"/>
<evidence type="ECO:0000313" key="2">
    <source>
        <dbReference type="EMBL" id="TQK76778.1"/>
    </source>
</evidence>
<dbReference type="EMBL" id="VFNV01000001">
    <property type="protein sequence ID" value="TQK76778.1"/>
    <property type="molecule type" value="Genomic_DNA"/>
</dbReference>
<comment type="caution">
    <text evidence="2">The sequence shown here is derived from an EMBL/GenBank/DDBJ whole genome shotgun (WGS) entry which is preliminary data.</text>
</comment>
<gene>
    <name evidence="2" type="ORF">FB389_1468</name>
</gene>
<keyword evidence="3" id="KW-1185">Reference proteome</keyword>
<evidence type="ECO:0000256" key="1">
    <source>
        <dbReference type="SAM" id="Phobius"/>
    </source>
</evidence>
<reference evidence="2 3" key="1">
    <citation type="submission" date="2019-06" db="EMBL/GenBank/DDBJ databases">
        <title>Sequencing the genomes of 1000 actinobacteria strains.</title>
        <authorList>
            <person name="Klenk H.-P."/>
        </authorList>
    </citation>
    <scope>NUCLEOTIDE SEQUENCE [LARGE SCALE GENOMIC DNA]</scope>
    <source>
        <strain evidence="2 3">DSM 10596</strain>
    </source>
</reference>
<proteinExistence type="predicted"/>
<name>A0A542SQB8_9MICO</name>
<accession>A0A542SQB8</accession>
<dbReference type="Proteomes" id="UP000316181">
    <property type="component" value="Unassembled WGS sequence"/>
</dbReference>
<protein>
    <submittedName>
        <fullName evidence="2">Uncharacterized protein</fullName>
    </submittedName>
</protein>